<gene>
    <name evidence="1" type="ORF">TH19_23000</name>
</gene>
<proteinExistence type="predicted"/>
<dbReference type="Proteomes" id="UP000253226">
    <property type="component" value="Unassembled WGS sequence"/>
</dbReference>
<protein>
    <submittedName>
        <fullName evidence="1">Uncharacterized protein</fullName>
    </submittedName>
</protein>
<organism evidence="1 2">
    <name type="scientific">Thalassospira profundimaris</name>
    <dbReference type="NCBI Taxonomy" id="502049"/>
    <lineage>
        <taxon>Bacteria</taxon>
        <taxon>Pseudomonadati</taxon>
        <taxon>Pseudomonadota</taxon>
        <taxon>Alphaproteobacteria</taxon>
        <taxon>Rhodospirillales</taxon>
        <taxon>Thalassospiraceae</taxon>
        <taxon>Thalassospira</taxon>
    </lineage>
</organism>
<evidence type="ECO:0000313" key="2">
    <source>
        <dbReference type="Proteomes" id="UP000253226"/>
    </source>
</evidence>
<comment type="caution">
    <text evidence="1">The sequence shown here is derived from an EMBL/GenBank/DDBJ whole genome shotgun (WGS) entry which is preliminary data.</text>
</comment>
<dbReference type="EMBL" id="JPWF01000034">
    <property type="protein sequence ID" value="RCK29722.1"/>
    <property type="molecule type" value="Genomic_DNA"/>
</dbReference>
<dbReference type="RefSeq" id="WP_114104552.1">
    <property type="nucleotide sequence ID" value="NZ_JPWF01000034.1"/>
</dbReference>
<name>A0A367VY28_9PROT</name>
<reference evidence="1 2" key="1">
    <citation type="submission" date="2014-07" db="EMBL/GenBank/DDBJ databases">
        <title>Draft genome sequence of Thalassospira profundimaris 35.</title>
        <authorList>
            <person name="Lai Q."/>
            <person name="Shao Z."/>
        </authorList>
    </citation>
    <scope>NUCLEOTIDE SEQUENCE [LARGE SCALE GENOMIC DNA]</scope>
    <source>
        <strain evidence="1 2">35</strain>
    </source>
</reference>
<accession>A0A367VY28</accession>
<dbReference type="OrthoDB" id="7353652at2"/>
<sequence>MKTAKIELREVQLATLSGATKGWLIVGENDVIHGMVHPIDGDLFTISSTTDPRIQAFGWCPMFDSLAHVQNDLEIALAMTSANEVEEWIEESERFDDDSHHGHLH</sequence>
<dbReference type="AlphaFoldDB" id="A0A367VY28"/>
<evidence type="ECO:0000313" key="1">
    <source>
        <dbReference type="EMBL" id="RCK29722.1"/>
    </source>
</evidence>